<comment type="similarity">
    <text evidence="6">Belongs to the precorrin methyltransferase family.</text>
</comment>
<evidence type="ECO:0000256" key="3">
    <source>
        <dbReference type="ARBA" id="ARBA00022679"/>
    </source>
</evidence>
<dbReference type="RefSeq" id="WP_379952602.1">
    <property type="nucleotide sequence ID" value="NZ_JBHMAF010000200.1"/>
</dbReference>
<keyword evidence="5" id="KW-0627">Porphyrin biosynthesis</keyword>
<dbReference type="PANTHER" id="PTHR45790:SF3">
    <property type="entry name" value="S-ADENOSYL-L-METHIONINE-DEPENDENT UROPORPHYRINOGEN III METHYLTRANSFERASE, CHLOROPLASTIC"/>
    <property type="match status" value="1"/>
</dbReference>
<dbReference type="Pfam" id="PF00590">
    <property type="entry name" value="TP_methylase"/>
    <property type="match status" value="1"/>
</dbReference>
<dbReference type="SUPFAM" id="SSF69618">
    <property type="entry name" value="HemD-like"/>
    <property type="match status" value="1"/>
</dbReference>
<keyword evidence="9" id="KW-1185">Reference proteome</keyword>
<dbReference type="Proteomes" id="UP001589609">
    <property type="component" value="Unassembled WGS sequence"/>
</dbReference>
<keyword evidence="2 6" id="KW-0489">Methyltransferase</keyword>
<evidence type="ECO:0000256" key="4">
    <source>
        <dbReference type="ARBA" id="ARBA00022691"/>
    </source>
</evidence>
<dbReference type="EC" id="2.1.1.107" evidence="1"/>
<dbReference type="EMBL" id="JBHMAF010000200">
    <property type="protein sequence ID" value="MFB9762737.1"/>
    <property type="molecule type" value="Genomic_DNA"/>
</dbReference>
<dbReference type="CDD" id="cd11642">
    <property type="entry name" value="SUMT"/>
    <property type="match status" value="1"/>
</dbReference>
<dbReference type="InterPro" id="IPR036108">
    <property type="entry name" value="4pyrrol_syn_uPrphyn_synt_sf"/>
</dbReference>
<proteinExistence type="inferred from homology"/>
<keyword evidence="3 6" id="KW-0808">Transferase</keyword>
<evidence type="ECO:0000313" key="8">
    <source>
        <dbReference type="EMBL" id="MFB9762737.1"/>
    </source>
</evidence>
<sequence>MKKGTVFLVGAGPGDNGLITVKGMQAIEKADVILYDRLINAKLLDHAPAGCEFIYCGKEPKCHTLKQEEINQLLVEKALEGKTVVRLKGGDPGIFGRVGEEAAALTEYGISFEMVPGITSGIAAPLYAGIPVTHREYGGSFAVVTAHGKGESGKPSVNWEGLAKGVDTIAFYMGIANLSWICENLVRYGKRPETPVILIQWGTMGRQKVLEGTLETIYEKANAEQFGNPAITLVGEIVAIRKQLSWFEKKPLFGRQILLARTSAEPSKLARELTEQGADVIEFPKWRAVPAPIDVTILNKIASYDNILFHAPESVHDFFQALIGQGIDVRQVRAKFFGGSIKSVRALRERGFAADACQNMQEGKLLIVGDSELRKRSSHYTAKYGVHDRFVTSRKQIDERFIPVFQRMLQDMTLDTIIFPSAASVSTFVDEAHQCGLDLEKVMQEAAIICMGSETWQAAEAYGFKPVGMPYVPERGALIECLQQSGM</sequence>
<dbReference type="InterPro" id="IPR014776">
    <property type="entry name" value="4pyrrole_Mease_sub2"/>
</dbReference>
<dbReference type="SUPFAM" id="SSF53790">
    <property type="entry name" value="Tetrapyrrole methylase"/>
    <property type="match status" value="1"/>
</dbReference>
<reference evidence="8 9" key="1">
    <citation type="submission" date="2024-09" db="EMBL/GenBank/DDBJ databases">
        <authorList>
            <person name="Sun Q."/>
            <person name="Mori K."/>
        </authorList>
    </citation>
    <scope>NUCLEOTIDE SEQUENCE [LARGE SCALE GENOMIC DNA]</scope>
    <source>
        <strain evidence="8 9">JCM 11201</strain>
    </source>
</reference>
<dbReference type="InterPro" id="IPR006366">
    <property type="entry name" value="CobA/CysG_C"/>
</dbReference>
<evidence type="ECO:0000256" key="1">
    <source>
        <dbReference type="ARBA" id="ARBA00012162"/>
    </source>
</evidence>
<dbReference type="InterPro" id="IPR050161">
    <property type="entry name" value="Siro_Cobalamin_biosynth"/>
</dbReference>
<gene>
    <name evidence="8" type="primary">cobA</name>
    <name evidence="8" type="ORF">ACFFMS_31430</name>
</gene>
<dbReference type="PROSITE" id="PS00839">
    <property type="entry name" value="SUMT_1"/>
    <property type="match status" value="1"/>
</dbReference>
<dbReference type="NCBIfam" id="NF004790">
    <property type="entry name" value="PRK06136.1"/>
    <property type="match status" value="1"/>
</dbReference>
<dbReference type="InterPro" id="IPR035996">
    <property type="entry name" value="4pyrrol_Methylase_sf"/>
</dbReference>
<keyword evidence="4" id="KW-0949">S-adenosyl-L-methionine</keyword>
<dbReference type="Gene3D" id="3.40.1010.10">
    <property type="entry name" value="Cobalt-precorrin-4 Transmethylase, Domain 1"/>
    <property type="match status" value="1"/>
</dbReference>
<evidence type="ECO:0000256" key="2">
    <source>
        <dbReference type="ARBA" id="ARBA00022603"/>
    </source>
</evidence>
<dbReference type="InterPro" id="IPR000878">
    <property type="entry name" value="4pyrrol_Mease"/>
</dbReference>
<dbReference type="PROSITE" id="PS00840">
    <property type="entry name" value="SUMT_2"/>
    <property type="match status" value="1"/>
</dbReference>
<organism evidence="8 9">
    <name type="scientific">Ectobacillus funiculus</name>
    <dbReference type="NCBI Taxonomy" id="137993"/>
    <lineage>
        <taxon>Bacteria</taxon>
        <taxon>Bacillati</taxon>
        <taxon>Bacillota</taxon>
        <taxon>Bacilli</taxon>
        <taxon>Bacillales</taxon>
        <taxon>Bacillaceae</taxon>
        <taxon>Ectobacillus</taxon>
    </lineage>
</organism>
<dbReference type="NCBIfam" id="TIGR01469">
    <property type="entry name" value="cobA_cysG_Cterm"/>
    <property type="match status" value="1"/>
</dbReference>
<accession>A0ABV5WQ63</accession>
<evidence type="ECO:0000256" key="5">
    <source>
        <dbReference type="ARBA" id="ARBA00023244"/>
    </source>
</evidence>
<evidence type="ECO:0000256" key="6">
    <source>
        <dbReference type="RuleBase" id="RU003960"/>
    </source>
</evidence>
<dbReference type="GO" id="GO:0004851">
    <property type="term" value="F:uroporphyrin-III C-methyltransferase activity"/>
    <property type="evidence" value="ECO:0007669"/>
    <property type="project" value="UniProtKB-EC"/>
</dbReference>
<comment type="caution">
    <text evidence="8">The sequence shown here is derived from an EMBL/GenBank/DDBJ whole genome shotgun (WGS) entry which is preliminary data.</text>
</comment>
<protein>
    <recommendedName>
        <fullName evidence="1">uroporphyrinogen-III C-methyltransferase</fullName>
        <ecNumber evidence="1">2.1.1.107</ecNumber>
    </recommendedName>
</protein>
<dbReference type="InterPro" id="IPR014777">
    <property type="entry name" value="4pyrrole_Mease_sub1"/>
</dbReference>
<dbReference type="GO" id="GO:0032259">
    <property type="term" value="P:methylation"/>
    <property type="evidence" value="ECO:0007669"/>
    <property type="project" value="UniProtKB-KW"/>
</dbReference>
<dbReference type="Gene3D" id="3.30.950.10">
    <property type="entry name" value="Methyltransferase, Cobalt-precorrin-4 Transmethylase, Domain 2"/>
    <property type="match status" value="1"/>
</dbReference>
<name>A0ABV5WQ63_9BACI</name>
<dbReference type="Gene3D" id="3.40.50.10090">
    <property type="match status" value="3"/>
</dbReference>
<evidence type="ECO:0000259" key="7">
    <source>
        <dbReference type="Pfam" id="PF00590"/>
    </source>
</evidence>
<evidence type="ECO:0000313" key="9">
    <source>
        <dbReference type="Proteomes" id="UP001589609"/>
    </source>
</evidence>
<feature type="domain" description="Tetrapyrrole methylase" evidence="7">
    <location>
        <begin position="5"/>
        <end position="217"/>
    </location>
</feature>
<dbReference type="PANTHER" id="PTHR45790">
    <property type="entry name" value="SIROHEME SYNTHASE-RELATED"/>
    <property type="match status" value="1"/>
</dbReference>
<dbReference type="InterPro" id="IPR003043">
    <property type="entry name" value="Uropor_MeTrfase_CS"/>
</dbReference>